<name>A0A6G7P011_9HYPO</name>
<protein>
    <submittedName>
        <fullName evidence="2">Uncharacterized protein</fullName>
    </submittedName>
</protein>
<evidence type="ECO:0000313" key="2">
    <source>
        <dbReference type="EMBL" id="QIJ60557.1"/>
    </source>
</evidence>
<dbReference type="AlphaFoldDB" id="A0A6G7P011"/>
<dbReference type="EMBL" id="MN842262">
    <property type="protein sequence ID" value="QIJ60557.1"/>
    <property type="molecule type" value="Genomic_DNA"/>
</dbReference>
<keyword evidence="2" id="KW-0496">Mitochondrion</keyword>
<feature type="transmembrane region" description="Helical" evidence="1">
    <location>
        <begin position="9"/>
        <end position="32"/>
    </location>
</feature>
<organism evidence="2">
    <name type="scientific">Tolypocladium cylindrosporum</name>
    <dbReference type="NCBI Taxonomy" id="38005"/>
    <lineage>
        <taxon>Eukaryota</taxon>
        <taxon>Fungi</taxon>
        <taxon>Dikarya</taxon>
        <taxon>Ascomycota</taxon>
        <taxon>Pezizomycotina</taxon>
        <taxon>Sordariomycetes</taxon>
        <taxon>Hypocreomycetidae</taxon>
        <taxon>Hypocreales</taxon>
        <taxon>Ophiocordycipitaceae</taxon>
        <taxon>Tolypocladium</taxon>
    </lineage>
</organism>
<evidence type="ECO:0000256" key="1">
    <source>
        <dbReference type="SAM" id="Phobius"/>
    </source>
</evidence>
<keyword evidence="1" id="KW-1133">Transmembrane helix</keyword>
<reference evidence="2" key="1">
    <citation type="journal article" date="2020" name="Mitochondrial DNA Part B Resour">
        <title>Complete mitogenome of the entomopathogenic fungus Tolypocladium cylindrosporum.</title>
        <authorList>
            <person name="Zhang S."/>
            <person name="Zhang Y.-J."/>
        </authorList>
    </citation>
    <scope>NUCLEOTIDE SEQUENCE</scope>
    <source>
        <strain evidence="2">ARSEF963</strain>
    </source>
</reference>
<dbReference type="GeneID" id="54111102"/>
<gene>
    <name evidence="2" type="primary">orf194</name>
</gene>
<keyword evidence="1" id="KW-0472">Membrane</keyword>
<accession>A0A6G7P011</accession>
<sequence length="194" mass="23268">MLILKKVKIIYIIIIAIAIFNIFNVIFGNVVYCDTESISELYFAEDNIPNTRVEPNESRFSTGSTFASLDLRERMRRKISWYLYSKKFISYSEYKQNWYPSRSVRKQIKIEFKDFIRNPYKYSVHEREWLLIDNCKYYKDNPNGTFFVQGMGYLEARYVHYLTVKYGYVVHNNRFVKVNIKDIGAIITKIHINK</sequence>
<proteinExistence type="predicted"/>
<geneLocation type="mitochondrion" evidence="2"/>
<keyword evidence="1" id="KW-0812">Transmembrane</keyword>
<dbReference type="RefSeq" id="YP_009750552.1">
    <property type="nucleotide sequence ID" value="NC_046839.1"/>
</dbReference>